<keyword evidence="5" id="KW-0227">DNA damage</keyword>
<comment type="subcellular location">
    <subcellularLocation>
        <location evidence="1">Nucleus</location>
    </subcellularLocation>
</comment>
<dbReference type="GO" id="GO:0035861">
    <property type="term" value="C:site of double-strand break"/>
    <property type="evidence" value="ECO:0007669"/>
    <property type="project" value="TreeGrafter"/>
</dbReference>
<dbReference type="STRING" id="407821.A0A087SVN6"/>
<accession>A0A087SVN6</accession>
<keyword evidence="2" id="KW-0808">Transferase</keyword>
<keyword evidence="11" id="KW-1185">Reference proteome</keyword>
<evidence type="ECO:0000313" key="10">
    <source>
        <dbReference type="EMBL" id="KFM56925.1"/>
    </source>
</evidence>
<dbReference type="GO" id="GO:0009314">
    <property type="term" value="P:response to radiation"/>
    <property type="evidence" value="ECO:0007669"/>
    <property type="project" value="TreeGrafter"/>
</dbReference>
<keyword evidence="8" id="KW-0539">Nucleus</keyword>
<keyword evidence="6" id="KW-0460">Magnesium</keyword>
<evidence type="ECO:0000259" key="9">
    <source>
        <dbReference type="PROSITE" id="PS50173"/>
    </source>
</evidence>
<dbReference type="GO" id="GO:0042276">
    <property type="term" value="P:error-prone translesion synthesis"/>
    <property type="evidence" value="ECO:0007669"/>
    <property type="project" value="TreeGrafter"/>
</dbReference>
<dbReference type="InterPro" id="IPR052230">
    <property type="entry name" value="DNA_polymerase_eta"/>
</dbReference>
<dbReference type="PROSITE" id="PS50173">
    <property type="entry name" value="UMUC"/>
    <property type="match status" value="1"/>
</dbReference>
<reference evidence="10 11" key="1">
    <citation type="submission" date="2013-11" db="EMBL/GenBank/DDBJ databases">
        <title>Genome sequencing of Stegodyphus mimosarum.</title>
        <authorList>
            <person name="Bechsgaard J."/>
        </authorList>
    </citation>
    <scope>NUCLEOTIDE SEQUENCE [LARGE SCALE GENOMIC DNA]</scope>
</reference>
<evidence type="ECO:0000256" key="2">
    <source>
        <dbReference type="ARBA" id="ARBA00022679"/>
    </source>
</evidence>
<dbReference type="PANTHER" id="PTHR45873">
    <property type="entry name" value="DNA POLYMERASE ETA"/>
    <property type="match status" value="1"/>
</dbReference>
<dbReference type="GO" id="GO:0003887">
    <property type="term" value="F:DNA-directed DNA polymerase activity"/>
    <property type="evidence" value="ECO:0007669"/>
    <property type="project" value="TreeGrafter"/>
</dbReference>
<evidence type="ECO:0000256" key="3">
    <source>
        <dbReference type="ARBA" id="ARBA00022695"/>
    </source>
</evidence>
<dbReference type="Gene3D" id="3.40.1170.60">
    <property type="match status" value="1"/>
</dbReference>
<evidence type="ECO:0000256" key="4">
    <source>
        <dbReference type="ARBA" id="ARBA00022723"/>
    </source>
</evidence>
<dbReference type="Pfam" id="PF00817">
    <property type="entry name" value="IMS"/>
    <property type="match status" value="1"/>
</dbReference>
<protein>
    <submittedName>
        <fullName evidence="10">DNA polymerase eta</fullName>
    </submittedName>
</protein>
<dbReference type="OrthoDB" id="5723at2759"/>
<dbReference type="GO" id="GO:0005634">
    <property type="term" value="C:nucleus"/>
    <property type="evidence" value="ECO:0007669"/>
    <property type="project" value="UniProtKB-SubCell"/>
</dbReference>
<dbReference type="PANTHER" id="PTHR45873:SF1">
    <property type="entry name" value="DNA POLYMERASE ETA"/>
    <property type="match status" value="1"/>
</dbReference>
<keyword evidence="3" id="KW-0548">Nucleotidyltransferase</keyword>
<dbReference type="InterPro" id="IPR001126">
    <property type="entry name" value="UmuC"/>
</dbReference>
<keyword evidence="7" id="KW-0234">DNA repair</keyword>
<dbReference type="AlphaFoldDB" id="A0A087SVN6"/>
<evidence type="ECO:0000256" key="7">
    <source>
        <dbReference type="ARBA" id="ARBA00023204"/>
    </source>
</evidence>
<name>A0A087SVN6_STEMI</name>
<dbReference type="InterPro" id="IPR043502">
    <property type="entry name" value="DNA/RNA_pol_sf"/>
</dbReference>
<dbReference type="Proteomes" id="UP000054359">
    <property type="component" value="Unassembled WGS sequence"/>
</dbReference>
<dbReference type="EMBL" id="KK112172">
    <property type="protein sequence ID" value="KFM56925.1"/>
    <property type="molecule type" value="Genomic_DNA"/>
</dbReference>
<feature type="domain" description="UmuC" evidence="9">
    <location>
        <begin position="10"/>
        <end position="59"/>
    </location>
</feature>
<dbReference type="GO" id="GO:0046872">
    <property type="term" value="F:metal ion binding"/>
    <property type="evidence" value="ECO:0007669"/>
    <property type="project" value="UniProtKB-KW"/>
</dbReference>
<evidence type="ECO:0000256" key="6">
    <source>
        <dbReference type="ARBA" id="ARBA00022842"/>
    </source>
</evidence>
<dbReference type="GO" id="GO:0005657">
    <property type="term" value="C:replication fork"/>
    <property type="evidence" value="ECO:0007669"/>
    <property type="project" value="TreeGrafter"/>
</dbReference>
<dbReference type="GO" id="GO:0006281">
    <property type="term" value="P:DNA repair"/>
    <property type="evidence" value="ECO:0007669"/>
    <property type="project" value="UniProtKB-KW"/>
</dbReference>
<organism evidence="10 11">
    <name type="scientific">Stegodyphus mimosarum</name>
    <name type="common">African social velvet spider</name>
    <dbReference type="NCBI Taxonomy" id="407821"/>
    <lineage>
        <taxon>Eukaryota</taxon>
        <taxon>Metazoa</taxon>
        <taxon>Ecdysozoa</taxon>
        <taxon>Arthropoda</taxon>
        <taxon>Chelicerata</taxon>
        <taxon>Arachnida</taxon>
        <taxon>Araneae</taxon>
        <taxon>Araneomorphae</taxon>
        <taxon>Entelegynae</taxon>
        <taxon>Eresoidea</taxon>
        <taxon>Eresidae</taxon>
        <taxon>Stegodyphus</taxon>
    </lineage>
</organism>
<dbReference type="FunFam" id="3.40.1170.60:FF:000003">
    <property type="entry name" value="DNA polymerase eta"/>
    <property type="match status" value="1"/>
</dbReference>
<evidence type="ECO:0000313" key="11">
    <source>
        <dbReference type="Proteomes" id="UP000054359"/>
    </source>
</evidence>
<keyword evidence="4" id="KW-0479">Metal-binding</keyword>
<gene>
    <name evidence="10" type="ORF">X975_27043</name>
</gene>
<proteinExistence type="predicted"/>
<evidence type="ECO:0000256" key="1">
    <source>
        <dbReference type="ARBA" id="ARBA00004123"/>
    </source>
</evidence>
<dbReference type="SUPFAM" id="SSF56672">
    <property type="entry name" value="DNA/RNA polymerases"/>
    <property type="match status" value="1"/>
</dbReference>
<evidence type="ECO:0000256" key="5">
    <source>
        <dbReference type="ARBA" id="ARBA00022763"/>
    </source>
</evidence>
<feature type="non-terminal residue" evidence="10">
    <location>
        <position position="59"/>
    </location>
</feature>
<evidence type="ECO:0000256" key="8">
    <source>
        <dbReference type="ARBA" id="ARBA00023242"/>
    </source>
</evidence>
<sequence>MDFKNGERIIVLVDMDCFYVQVEQKLCPEYQNKPCAVVQYKSWKGGSIIAVNYEARAKG</sequence>